<name>A0A830HC00_9CHLO</name>
<organism evidence="2 3">
    <name type="scientific">Pycnococcus provasolii</name>
    <dbReference type="NCBI Taxonomy" id="41880"/>
    <lineage>
        <taxon>Eukaryota</taxon>
        <taxon>Viridiplantae</taxon>
        <taxon>Chlorophyta</taxon>
        <taxon>Pseudoscourfieldiophyceae</taxon>
        <taxon>Pseudoscourfieldiales</taxon>
        <taxon>Pycnococcaceae</taxon>
        <taxon>Pycnococcus</taxon>
    </lineage>
</organism>
<feature type="compositionally biased region" description="Basic and acidic residues" evidence="1">
    <location>
        <begin position="110"/>
        <end position="122"/>
    </location>
</feature>
<evidence type="ECO:0000313" key="3">
    <source>
        <dbReference type="Proteomes" id="UP000660262"/>
    </source>
</evidence>
<proteinExistence type="predicted"/>
<sequence length="240" mass="25163">MSYRSVAAPRRPAQEVRYGASIALLCNAGKDFLPSDVPKKSKMSVPPPDRKADEPPPPEGRGKGDCRPADDGMDAAARGGALPQTVGEEPVISHGLVRSSVDGGGAAFHKANDKRGEGGMHERVAKESEEAPTFFGGAKPEDSPKSRVRALQLSVDDAPVAEFDAKRVSDFKSAAAPEAHRQVRSMKAAGDAPRKRHPGLPARRPGWAGKVASDVGVALVGPPLTGSPSPTRVPRTSLVF</sequence>
<feature type="region of interest" description="Disordered" evidence="1">
    <location>
        <begin position="221"/>
        <end position="240"/>
    </location>
</feature>
<evidence type="ECO:0000313" key="2">
    <source>
        <dbReference type="EMBL" id="GHP04604.1"/>
    </source>
</evidence>
<feature type="region of interest" description="Disordered" evidence="1">
    <location>
        <begin position="32"/>
        <end position="122"/>
    </location>
</feature>
<feature type="region of interest" description="Disordered" evidence="1">
    <location>
        <begin position="174"/>
        <end position="208"/>
    </location>
</feature>
<keyword evidence="3" id="KW-1185">Reference proteome</keyword>
<dbReference type="Proteomes" id="UP000660262">
    <property type="component" value="Unassembled WGS sequence"/>
</dbReference>
<feature type="compositionally biased region" description="Basic and acidic residues" evidence="1">
    <location>
        <begin position="48"/>
        <end position="70"/>
    </location>
</feature>
<accession>A0A830HC00</accession>
<gene>
    <name evidence="2" type="ORF">PPROV_000335800</name>
</gene>
<protein>
    <submittedName>
        <fullName evidence="2">Uncharacterized protein</fullName>
    </submittedName>
</protein>
<comment type="caution">
    <text evidence="2">The sequence shown here is derived from an EMBL/GenBank/DDBJ whole genome shotgun (WGS) entry which is preliminary data.</text>
</comment>
<dbReference type="AlphaFoldDB" id="A0A830HC00"/>
<dbReference type="EMBL" id="BNJQ01000008">
    <property type="protein sequence ID" value="GHP04604.1"/>
    <property type="molecule type" value="Genomic_DNA"/>
</dbReference>
<evidence type="ECO:0000256" key="1">
    <source>
        <dbReference type="SAM" id="MobiDB-lite"/>
    </source>
</evidence>
<reference evidence="2" key="1">
    <citation type="submission" date="2020-10" db="EMBL/GenBank/DDBJ databases">
        <title>Unveiling of a novel bifunctional photoreceptor, Dualchrome1, isolated from a cosmopolitan green alga.</title>
        <authorList>
            <person name="Suzuki S."/>
            <person name="Kawachi M."/>
        </authorList>
    </citation>
    <scope>NUCLEOTIDE SEQUENCE</scope>
    <source>
        <strain evidence="2">NIES 2893</strain>
    </source>
</reference>